<dbReference type="InterPro" id="IPR036527">
    <property type="entry name" value="SCP2_sterol-bd_dom_sf"/>
</dbReference>
<sequence length="151" mass="16327">MQGTEAVNEKYEFCSKKWVAHAKAYLKDAAVGEDLSDISVTFNEVFSDAPAHLDPDDEGRIGWYLRVEGGKVEVERGILDSADLTITVDYATVLPLARMVFEDNPKAAAEAQETMTAAAIAGKMKREGNDAAMASLSFMGGLHDALARRTA</sequence>
<dbReference type="SUPFAM" id="SSF55718">
    <property type="entry name" value="SCP-like"/>
    <property type="match status" value="1"/>
</dbReference>
<name>A0A382BUK6_9ZZZZ</name>
<dbReference type="EMBL" id="UINC01031311">
    <property type="protein sequence ID" value="SVB17152.1"/>
    <property type="molecule type" value="Genomic_DNA"/>
</dbReference>
<organism evidence="1">
    <name type="scientific">marine metagenome</name>
    <dbReference type="NCBI Taxonomy" id="408172"/>
    <lineage>
        <taxon>unclassified sequences</taxon>
        <taxon>metagenomes</taxon>
        <taxon>ecological metagenomes</taxon>
    </lineage>
</organism>
<accession>A0A382BUK6</accession>
<protein>
    <recommendedName>
        <fullName evidence="2">SCP2 domain-containing protein</fullName>
    </recommendedName>
</protein>
<evidence type="ECO:0000313" key="1">
    <source>
        <dbReference type="EMBL" id="SVB17152.1"/>
    </source>
</evidence>
<gene>
    <name evidence="1" type="ORF">METZ01_LOCUS170006</name>
</gene>
<evidence type="ECO:0008006" key="2">
    <source>
        <dbReference type="Google" id="ProtNLM"/>
    </source>
</evidence>
<dbReference type="Gene3D" id="3.30.1050.10">
    <property type="entry name" value="SCP2 sterol-binding domain"/>
    <property type="match status" value="1"/>
</dbReference>
<reference evidence="1" key="1">
    <citation type="submission" date="2018-05" db="EMBL/GenBank/DDBJ databases">
        <authorList>
            <person name="Lanie J.A."/>
            <person name="Ng W.-L."/>
            <person name="Kazmierczak K.M."/>
            <person name="Andrzejewski T.M."/>
            <person name="Davidsen T.M."/>
            <person name="Wayne K.J."/>
            <person name="Tettelin H."/>
            <person name="Glass J.I."/>
            <person name="Rusch D."/>
            <person name="Podicherti R."/>
            <person name="Tsui H.-C.T."/>
            <person name="Winkler M.E."/>
        </authorList>
    </citation>
    <scope>NUCLEOTIDE SEQUENCE</scope>
</reference>
<dbReference type="AlphaFoldDB" id="A0A382BUK6"/>
<proteinExistence type="predicted"/>